<reference evidence="2" key="1">
    <citation type="journal article" date="2019" name="Int. J. Syst. Evol. Microbiol.">
        <title>The Global Catalogue of Microorganisms (GCM) 10K type strain sequencing project: providing services to taxonomists for standard genome sequencing and annotation.</title>
        <authorList>
            <consortium name="The Broad Institute Genomics Platform"/>
            <consortium name="The Broad Institute Genome Sequencing Center for Infectious Disease"/>
            <person name="Wu L."/>
            <person name="Ma J."/>
        </authorList>
    </citation>
    <scope>NUCLEOTIDE SEQUENCE [LARGE SCALE GENOMIC DNA]</scope>
    <source>
        <strain evidence="2">CCM 8931</strain>
    </source>
</reference>
<proteinExistence type="predicted"/>
<dbReference type="Gene3D" id="3.30.1240.10">
    <property type="match status" value="1"/>
</dbReference>
<dbReference type="SUPFAM" id="SSF56784">
    <property type="entry name" value="HAD-like"/>
    <property type="match status" value="1"/>
</dbReference>
<dbReference type="InterPro" id="IPR006379">
    <property type="entry name" value="HAD-SF_hydro_IIB"/>
</dbReference>
<dbReference type="Gene3D" id="3.40.50.1000">
    <property type="entry name" value="HAD superfamily/HAD-like"/>
    <property type="match status" value="1"/>
</dbReference>
<dbReference type="PANTHER" id="PTHR10000:SF53">
    <property type="entry name" value="5-AMINO-6-(5-PHOSPHO-D-RIBITYLAMINO)URACIL PHOSPHATASE YBJI-RELATED"/>
    <property type="match status" value="1"/>
</dbReference>
<dbReference type="RefSeq" id="WP_137634933.1">
    <property type="nucleotide sequence ID" value="NZ_BJDL01000016.1"/>
</dbReference>
<dbReference type="PANTHER" id="PTHR10000">
    <property type="entry name" value="PHOSPHOSERINE PHOSPHATASE"/>
    <property type="match status" value="1"/>
</dbReference>
<protein>
    <submittedName>
        <fullName evidence="1">HAD-IIB family hydrolase</fullName>
    </submittedName>
</protein>
<dbReference type="InterPro" id="IPR023214">
    <property type="entry name" value="HAD_sf"/>
</dbReference>
<dbReference type="EMBL" id="JBHTOJ010000007">
    <property type="protein sequence ID" value="MFD1419807.1"/>
    <property type="molecule type" value="Genomic_DNA"/>
</dbReference>
<keyword evidence="1" id="KW-0378">Hydrolase</keyword>
<sequence>MPVKLIATDLDGTLLDSHGNLDQARFKKVYTALCEAGVQLVIASGRQAIEMAEQFQAYPDLWLVGSNGAETMQPRTSLIASTFAPEVVRQILTILAAYPEVKVAMCGFETIFVKQTTNPRLLARLQNYYYDVAKVHRLAAVNAAIVKFNIFCPPALTEQLQYELTPKLAGLAQPIVGEIGSLDLIQPGLDKGKAVRTLSRRLGITADQMVAFGAGENDLTLLQHAHTGIAVPTAPAWIQAQADAIMDTTQTTSVLAYIERRILPHLKKSLVFSEN</sequence>
<comment type="caution">
    <text evidence="1">The sequence shown here is derived from an EMBL/GenBank/DDBJ whole genome shotgun (WGS) entry which is preliminary data.</text>
</comment>
<evidence type="ECO:0000313" key="1">
    <source>
        <dbReference type="EMBL" id="MFD1419807.1"/>
    </source>
</evidence>
<gene>
    <name evidence="1" type="ORF">ACFQ5L_02395</name>
</gene>
<dbReference type="Proteomes" id="UP001597188">
    <property type="component" value="Unassembled WGS sequence"/>
</dbReference>
<organism evidence="1 2">
    <name type="scientific">Lactiplantibacillus songbeiensis</name>
    <dbReference type="NCBI Taxonomy" id="2559920"/>
    <lineage>
        <taxon>Bacteria</taxon>
        <taxon>Bacillati</taxon>
        <taxon>Bacillota</taxon>
        <taxon>Bacilli</taxon>
        <taxon>Lactobacillales</taxon>
        <taxon>Lactobacillaceae</taxon>
        <taxon>Lactiplantibacillus</taxon>
    </lineage>
</organism>
<dbReference type="GO" id="GO:0016787">
    <property type="term" value="F:hydrolase activity"/>
    <property type="evidence" value="ECO:0007669"/>
    <property type="project" value="UniProtKB-KW"/>
</dbReference>
<evidence type="ECO:0000313" key="2">
    <source>
        <dbReference type="Proteomes" id="UP001597188"/>
    </source>
</evidence>
<dbReference type="NCBIfam" id="TIGR01484">
    <property type="entry name" value="HAD-SF-IIB"/>
    <property type="match status" value="1"/>
</dbReference>
<accession>A0ABW4BZ09</accession>
<keyword evidence="2" id="KW-1185">Reference proteome</keyword>
<dbReference type="Pfam" id="PF08282">
    <property type="entry name" value="Hydrolase_3"/>
    <property type="match status" value="1"/>
</dbReference>
<name>A0ABW4BZ09_9LACO</name>
<dbReference type="InterPro" id="IPR036412">
    <property type="entry name" value="HAD-like_sf"/>
</dbReference>